<feature type="region of interest" description="Disordered" evidence="1">
    <location>
        <begin position="1"/>
        <end position="31"/>
    </location>
</feature>
<feature type="compositionally biased region" description="Pro residues" evidence="1">
    <location>
        <begin position="18"/>
        <end position="27"/>
    </location>
</feature>
<organism evidence="2 3">
    <name type="scientific">Rhizopus delemar</name>
    <dbReference type="NCBI Taxonomy" id="936053"/>
    <lineage>
        <taxon>Eukaryota</taxon>
        <taxon>Fungi</taxon>
        <taxon>Fungi incertae sedis</taxon>
        <taxon>Mucoromycota</taxon>
        <taxon>Mucoromycotina</taxon>
        <taxon>Mucoromycetes</taxon>
        <taxon>Mucorales</taxon>
        <taxon>Mucorineae</taxon>
        <taxon>Rhizopodaceae</taxon>
        <taxon>Rhizopus</taxon>
    </lineage>
</organism>
<evidence type="ECO:0000256" key="1">
    <source>
        <dbReference type="SAM" id="MobiDB-lite"/>
    </source>
</evidence>
<comment type="caution">
    <text evidence="2">The sequence shown here is derived from an EMBL/GenBank/DDBJ whole genome shotgun (WGS) entry which is preliminary data.</text>
</comment>
<sequence length="69" mass="7332">MLPPRRECLAQEYEPDPHLPAPTPPALNRPSRRACRGVVVGALCNARLRGAACQSCGNRNAAGGRPQAD</sequence>
<evidence type="ECO:0000313" key="3">
    <source>
        <dbReference type="Proteomes" id="UP000740926"/>
    </source>
</evidence>
<dbReference type="AlphaFoldDB" id="A0A9P7C0S2"/>
<reference evidence="2 3" key="1">
    <citation type="journal article" date="2020" name="Microb. Genom.">
        <title>Genetic diversity of clinical and environmental Mucorales isolates obtained from an investigation of mucormycosis cases among solid organ transplant recipients.</title>
        <authorList>
            <person name="Nguyen M.H."/>
            <person name="Kaul D."/>
            <person name="Muto C."/>
            <person name="Cheng S.J."/>
            <person name="Richter R.A."/>
            <person name="Bruno V.M."/>
            <person name="Liu G."/>
            <person name="Beyhan S."/>
            <person name="Sundermann A.J."/>
            <person name="Mounaud S."/>
            <person name="Pasculle A.W."/>
            <person name="Nierman W.C."/>
            <person name="Driscoll E."/>
            <person name="Cumbie R."/>
            <person name="Clancy C.J."/>
            <person name="Dupont C.L."/>
        </authorList>
    </citation>
    <scope>NUCLEOTIDE SEQUENCE [LARGE SCALE GENOMIC DNA]</scope>
    <source>
        <strain evidence="2 3">GL24</strain>
    </source>
</reference>
<protein>
    <submittedName>
        <fullName evidence="2">Uncharacterized protein</fullName>
    </submittedName>
</protein>
<name>A0A9P7C0S2_9FUNG</name>
<gene>
    <name evidence="2" type="ORF">G6F50_016718</name>
</gene>
<proteinExistence type="predicted"/>
<dbReference type="Proteomes" id="UP000740926">
    <property type="component" value="Unassembled WGS sequence"/>
</dbReference>
<accession>A0A9P7C0S2</accession>
<dbReference type="EMBL" id="JAANIU010010949">
    <property type="protein sequence ID" value="KAG1531393.1"/>
    <property type="molecule type" value="Genomic_DNA"/>
</dbReference>
<keyword evidence="3" id="KW-1185">Reference proteome</keyword>
<evidence type="ECO:0000313" key="2">
    <source>
        <dbReference type="EMBL" id="KAG1531393.1"/>
    </source>
</evidence>